<dbReference type="PANTHER" id="PTHR48029">
    <property type="entry name" value="NUCLEOLAR PROTEIN 8"/>
    <property type="match status" value="1"/>
</dbReference>
<gene>
    <name evidence="6" type="ORF">BCR41DRAFT_305491</name>
</gene>
<reference evidence="6 7" key="1">
    <citation type="submission" date="2016-07" db="EMBL/GenBank/DDBJ databases">
        <title>Pervasive Adenine N6-methylation of Active Genes in Fungi.</title>
        <authorList>
            <consortium name="DOE Joint Genome Institute"/>
            <person name="Mondo S.J."/>
            <person name="Dannebaum R.O."/>
            <person name="Kuo R.C."/>
            <person name="Labutti K."/>
            <person name="Haridas S."/>
            <person name="Kuo A."/>
            <person name="Salamov A."/>
            <person name="Ahrendt S.R."/>
            <person name="Lipzen A."/>
            <person name="Sullivan W."/>
            <person name="Andreopoulos W.B."/>
            <person name="Clum A."/>
            <person name="Lindquist E."/>
            <person name="Daum C."/>
            <person name="Ramamoorthy G.K."/>
            <person name="Gryganskyi A."/>
            <person name="Culley D."/>
            <person name="Magnuson J.K."/>
            <person name="James T.Y."/>
            <person name="O'Malley M.A."/>
            <person name="Stajich J.E."/>
            <person name="Spatafora J.W."/>
            <person name="Visel A."/>
            <person name="Grigoriev I.V."/>
        </authorList>
    </citation>
    <scope>NUCLEOTIDE SEQUENCE [LARGE SCALE GENOMIC DNA]</scope>
    <source>
        <strain evidence="6 7">NRRL 3116</strain>
    </source>
</reference>
<keyword evidence="2 4" id="KW-0694">RNA-binding</keyword>
<evidence type="ECO:0000259" key="5">
    <source>
        <dbReference type="PROSITE" id="PS50102"/>
    </source>
</evidence>
<comment type="caution">
    <text evidence="6">The sequence shown here is derived from an EMBL/GenBank/DDBJ whole genome shotgun (WGS) entry which is preliminary data.</text>
</comment>
<evidence type="ECO:0000313" key="7">
    <source>
        <dbReference type="Proteomes" id="UP000193648"/>
    </source>
</evidence>
<dbReference type="GO" id="GO:0005730">
    <property type="term" value="C:nucleolus"/>
    <property type="evidence" value="ECO:0007669"/>
    <property type="project" value="UniProtKB-SubCell"/>
</dbReference>
<dbReference type="PANTHER" id="PTHR48029:SF1">
    <property type="entry name" value="NUCLEOLAR PROTEIN 8"/>
    <property type="match status" value="1"/>
</dbReference>
<keyword evidence="7" id="KW-1185">Reference proteome</keyword>
<proteinExistence type="predicted"/>
<dbReference type="STRING" id="64571.A0A1Y2GPF9"/>
<dbReference type="InterPro" id="IPR000504">
    <property type="entry name" value="RRM_dom"/>
</dbReference>
<keyword evidence="3" id="KW-0539">Nucleus</keyword>
<dbReference type="Pfam" id="PF00076">
    <property type="entry name" value="RRM_1"/>
    <property type="match status" value="1"/>
</dbReference>
<dbReference type="InterPro" id="IPR035979">
    <property type="entry name" value="RBD_domain_sf"/>
</dbReference>
<organism evidence="6 7">
    <name type="scientific">Lobosporangium transversale</name>
    <dbReference type="NCBI Taxonomy" id="64571"/>
    <lineage>
        <taxon>Eukaryota</taxon>
        <taxon>Fungi</taxon>
        <taxon>Fungi incertae sedis</taxon>
        <taxon>Mucoromycota</taxon>
        <taxon>Mortierellomycotina</taxon>
        <taxon>Mortierellomycetes</taxon>
        <taxon>Mortierellales</taxon>
        <taxon>Mortierellaceae</taxon>
        <taxon>Lobosporangium</taxon>
    </lineage>
</organism>
<feature type="domain" description="RRM" evidence="5">
    <location>
        <begin position="3"/>
        <end position="81"/>
    </location>
</feature>
<name>A0A1Y2GPF9_9FUNG</name>
<dbReference type="SMART" id="SM00360">
    <property type="entry name" value="RRM"/>
    <property type="match status" value="1"/>
</dbReference>
<evidence type="ECO:0000313" key="6">
    <source>
        <dbReference type="EMBL" id="ORZ16155.1"/>
    </source>
</evidence>
<dbReference type="InterPro" id="IPR034138">
    <property type="entry name" value="NOP8_RRM"/>
</dbReference>
<dbReference type="GeneID" id="33562639"/>
<evidence type="ECO:0000256" key="2">
    <source>
        <dbReference type="ARBA" id="ARBA00022884"/>
    </source>
</evidence>
<dbReference type="EMBL" id="MCFF01000018">
    <property type="protein sequence ID" value="ORZ16155.1"/>
    <property type="molecule type" value="Genomic_DNA"/>
</dbReference>
<evidence type="ECO:0000256" key="1">
    <source>
        <dbReference type="ARBA" id="ARBA00004604"/>
    </source>
</evidence>
<protein>
    <recommendedName>
        <fullName evidence="5">RRM domain-containing protein</fullName>
    </recommendedName>
</protein>
<evidence type="ECO:0000256" key="4">
    <source>
        <dbReference type="PROSITE-ProRule" id="PRU00176"/>
    </source>
</evidence>
<dbReference type="InterPro" id="IPR012677">
    <property type="entry name" value="Nucleotide-bd_a/b_plait_sf"/>
</dbReference>
<dbReference type="GO" id="GO:0003723">
    <property type="term" value="F:RNA binding"/>
    <property type="evidence" value="ECO:0007669"/>
    <property type="project" value="UniProtKB-UniRule"/>
</dbReference>
<feature type="non-terminal residue" evidence="6">
    <location>
        <position position="1"/>
    </location>
</feature>
<dbReference type="CDD" id="cd12226">
    <property type="entry name" value="RRM_NOL8"/>
    <property type="match status" value="1"/>
</dbReference>
<dbReference type="RefSeq" id="XP_021881502.1">
    <property type="nucleotide sequence ID" value="XM_022020795.1"/>
</dbReference>
<comment type="subcellular location">
    <subcellularLocation>
        <location evidence="1">Nucleus</location>
        <location evidence="1">Nucleolus</location>
    </subcellularLocation>
</comment>
<dbReference type="Proteomes" id="UP000193648">
    <property type="component" value="Unassembled WGS sequence"/>
</dbReference>
<dbReference type="AlphaFoldDB" id="A0A1Y2GPF9"/>
<dbReference type="InParanoid" id="A0A1Y2GPF9"/>
<accession>A0A1Y2GPF9</accession>
<dbReference type="SUPFAM" id="SSF54928">
    <property type="entry name" value="RNA-binding domain, RBD"/>
    <property type="match status" value="1"/>
</dbReference>
<dbReference type="PROSITE" id="PS50102">
    <property type="entry name" value="RRM"/>
    <property type="match status" value="1"/>
</dbReference>
<sequence length="86" mass="9833">ISYRAFVRGLAKDVTLTELEGRFKSFGQPRDLYLAKDLDGSCRGFGYITLDTTRKELQKCLALFNGAKWKGNVLKIEEANKDWQTK</sequence>
<evidence type="ECO:0000256" key="3">
    <source>
        <dbReference type="ARBA" id="ARBA00023242"/>
    </source>
</evidence>
<dbReference type="Gene3D" id="3.30.70.330">
    <property type="match status" value="1"/>
</dbReference>